<protein>
    <submittedName>
        <fullName evidence="1">Uncharacterized protein</fullName>
    </submittedName>
</protein>
<comment type="caution">
    <text evidence="1">The sequence shown here is derived from an EMBL/GenBank/DDBJ whole genome shotgun (WGS) entry which is preliminary data.</text>
</comment>
<organism evidence="1 2">
    <name type="scientific">Arachis hypogaea</name>
    <name type="common">Peanut</name>
    <dbReference type="NCBI Taxonomy" id="3818"/>
    <lineage>
        <taxon>Eukaryota</taxon>
        <taxon>Viridiplantae</taxon>
        <taxon>Streptophyta</taxon>
        <taxon>Embryophyta</taxon>
        <taxon>Tracheophyta</taxon>
        <taxon>Spermatophyta</taxon>
        <taxon>Magnoliopsida</taxon>
        <taxon>eudicotyledons</taxon>
        <taxon>Gunneridae</taxon>
        <taxon>Pentapetalae</taxon>
        <taxon>rosids</taxon>
        <taxon>fabids</taxon>
        <taxon>Fabales</taxon>
        <taxon>Fabaceae</taxon>
        <taxon>Papilionoideae</taxon>
        <taxon>50 kb inversion clade</taxon>
        <taxon>dalbergioids sensu lato</taxon>
        <taxon>Dalbergieae</taxon>
        <taxon>Pterocarpus clade</taxon>
        <taxon>Arachis</taxon>
    </lineage>
</organism>
<reference evidence="1 2" key="1">
    <citation type="submission" date="2019-01" db="EMBL/GenBank/DDBJ databases">
        <title>Sequencing of cultivated peanut Arachis hypogaea provides insights into genome evolution and oil improvement.</title>
        <authorList>
            <person name="Chen X."/>
        </authorList>
    </citation>
    <scope>NUCLEOTIDE SEQUENCE [LARGE SCALE GENOMIC DNA]</scope>
    <source>
        <strain evidence="2">cv. Fuhuasheng</strain>
        <tissue evidence="1">Leaves</tissue>
    </source>
</reference>
<proteinExistence type="predicted"/>
<keyword evidence="2" id="KW-1185">Reference proteome</keyword>
<name>A0A444Y2A4_ARAHY</name>
<dbReference type="Proteomes" id="UP000289738">
    <property type="component" value="Chromosome B08"/>
</dbReference>
<sequence>MQSVCLMDAGVDVSGSLEEDTTLIGLTFGG</sequence>
<evidence type="ECO:0000313" key="1">
    <source>
        <dbReference type="EMBL" id="RYQ96068.1"/>
    </source>
</evidence>
<accession>A0A444Y2A4</accession>
<gene>
    <name evidence="1" type="ORF">Ahy_B08g091574</name>
</gene>
<evidence type="ECO:0000313" key="2">
    <source>
        <dbReference type="Proteomes" id="UP000289738"/>
    </source>
</evidence>
<dbReference type="EMBL" id="SDMP01000018">
    <property type="protein sequence ID" value="RYQ96068.1"/>
    <property type="molecule type" value="Genomic_DNA"/>
</dbReference>
<dbReference type="AlphaFoldDB" id="A0A444Y2A4"/>